<sequence length="98" mass="10333">MINPGLMAYNVLEQRAKAVGGPNAFCDLLYRQGLEKGISIGEKTGCTRNLLVGLIAGGLLGGVSSFCLQGITGLRSNSTDHAEADKSFENNDSGDREE</sequence>
<dbReference type="Proteomes" id="UP001195937">
    <property type="component" value="Unassembled WGS sequence"/>
</dbReference>
<dbReference type="EMBL" id="JAHOFX010000008">
    <property type="protein sequence ID" value="MBV3438743.1"/>
    <property type="molecule type" value="Genomic_DNA"/>
</dbReference>
<evidence type="ECO:0000313" key="3">
    <source>
        <dbReference type="Proteomes" id="UP001195937"/>
    </source>
</evidence>
<comment type="caution">
    <text evidence="2">The sequence shown here is derived from an EMBL/GenBank/DDBJ whole genome shotgun (WGS) entry which is preliminary data.</text>
</comment>
<proteinExistence type="predicted"/>
<feature type="compositionally biased region" description="Basic and acidic residues" evidence="1">
    <location>
        <begin position="78"/>
        <end position="89"/>
    </location>
</feature>
<evidence type="ECO:0000313" key="2">
    <source>
        <dbReference type="EMBL" id="MBV3438743.1"/>
    </source>
</evidence>
<gene>
    <name evidence="2" type="ORF">KSW34_06990</name>
</gene>
<feature type="region of interest" description="Disordered" evidence="1">
    <location>
        <begin position="77"/>
        <end position="98"/>
    </location>
</feature>
<name>A0AAW4NN46_BIFLN</name>
<dbReference type="RefSeq" id="WP_131210476.1">
    <property type="nucleotide sequence ID" value="NZ_JAASHH010000009.1"/>
</dbReference>
<dbReference type="AlphaFoldDB" id="A0AAW4NN46"/>
<evidence type="ECO:0000256" key="1">
    <source>
        <dbReference type="SAM" id="MobiDB-lite"/>
    </source>
</evidence>
<reference evidence="2" key="1">
    <citation type="submission" date="2021-06" db="EMBL/GenBank/DDBJ databases">
        <title>Collection of gut derived symbiotic bacterial strains cultured from healthy donors.</title>
        <authorList>
            <person name="Lin H."/>
            <person name="Littmann E."/>
            <person name="Pamer E.G."/>
        </authorList>
    </citation>
    <scope>NUCLEOTIDE SEQUENCE</scope>
    <source>
        <strain evidence="2">MSK.19.9</strain>
    </source>
</reference>
<accession>A0AAW4NN46</accession>
<protein>
    <submittedName>
        <fullName evidence="2">Uncharacterized protein</fullName>
    </submittedName>
</protein>
<organism evidence="2 3">
    <name type="scientific">Bifidobacterium longum</name>
    <dbReference type="NCBI Taxonomy" id="216816"/>
    <lineage>
        <taxon>Bacteria</taxon>
        <taxon>Bacillati</taxon>
        <taxon>Actinomycetota</taxon>
        <taxon>Actinomycetes</taxon>
        <taxon>Bifidobacteriales</taxon>
        <taxon>Bifidobacteriaceae</taxon>
        <taxon>Bifidobacterium</taxon>
    </lineage>
</organism>